<evidence type="ECO:0000313" key="3">
    <source>
        <dbReference type="Proteomes" id="UP001404104"/>
    </source>
</evidence>
<evidence type="ECO:0000256" key="1">
    <source>
        <dbReference type="SAM" id="Phobius"/>
    </source>
</evidence>
<evidence type="ECO:0000313" key="2">
    <source>
        <dbReference type="EMBL" id="MEN2784910.1"/>
    </source>
</evidence>
<keyword evidence="3" id="KW-1185">Reference proteome</keyword>
<keyword evidence="1" id="KW-0472">Membrane</keyword>
<dbReference type="EMBL" id="JBDIMF010000001">
    <property type="protein sequence ID" value="MEN2784910.1"/>
    <property type="molecule type" value="Genomic_DNA"/>
</dbReference>
<gene>
    <name evidence="2" type="ORF">ABC969_00545</name>
</gene>
<keyword evidence="1" id="KW-0812">Transmembrane</keyword>
<name>A0ABU9XM79_9SPHN</name>
<dbReference type="RefSeq" id="WP_345862290.1">
    <property type="nucleotide sequence ID" value="NZ_JBDIMF010000001.1"/>
</dbReference>
<proteinExistence type="predicted"/>
<feature type="transmembrane region" description="Helical" evidence="1">
    <location>
        <begin position="21"/>
        <end position="42"/>
    </location>
</feature>
<accession>A0ABU9XM79</accession>
<sequence length="46" mass="4784">MPRRISSISHSFAALARAQPRAMIGGIMLACIVAAEGISALLRSGM</sequence>
<dbReference type="Proteomes" id="UP001404104">
    <property type="component" value="Unassembled WGS sequence"/>
</dbReference>
<keyword evidence="1" id="KW-1133">Transmembrane helix</keyword>
<protein>
    <submittedName>
        <fullName evidence="2">Uncharacterized protein</fullName>
    </submittedName>
</protein>
<organism evidence="2 3">
    <name type="scientific">Sphingomonas qilianensis</name>
    <dbReference type="NCBI Taxonomy" id="1736690"/>
    <lineage>
        <taxon>Bacteria</taxon>
        <taxon>Pseudomonadati</taxon>
        <taxon>Pseudomonadota</taxon>
        <taxon>Alphaproteobacteria</taxon>
        <taxon>Sphingomonadales</taxon>
        <taxon>Sphingomonadaceae</taxon>
        <taxon>Sphingomonas</taxon>
    </lineage>
</organism>
<reference evidence="2 3" key="1">
    <citation type="submission" date="2024-05" db="EMBL/GenBank/DDBJ databases">
        <authorList>
            <person name="Liu Q."/>
            <person name="Xin Y.-H."/>
        </authorList>
    </citation>
    <scope>NUCLEOTIDE SEQUENCE [LARGE SCALE GENOMIC DNA]</scope>
    <source>
        <strain evidence="2 3">CGMCC 1.15349</strain>
    </source>
</reference>
<comment type="caution">
    <text evidence="2">The sequence shown here is derived from an EMBL/GenBank/DDBJ whole genome shotgun (WGS) entry which is preliminary data.</text>
</comment>